<protein>
    <submittedName>
        <fullName evidence="1">mRNA interferase MazF</fullName>
        <ecNumber evidence="1">3.1.-.-</ecNumber>
    </submittedName>
</protein>
<accession>A0A9Q6LJR2</accession>
<reference evidence="1 2" key="1">
    <citation type="submission" date="2019-04" db="EMBL/GenBank/DDBJ databases">
        <title>Complete genome sequencing of Piscirickettsia salmonis strain Psal-009.</title>
        <authorList>
            <person name="Schober I."/>
            <person name="Bunk B."/>
            <person name="Sproer C."/>
            <person name="Carril G.P."/>
            <person name="Riedel T."/>
            <person name="Flores-Herrera P.A."/>
            <person name="Nourdin-Galindo G."/>
            <person name="Marshall S.H."/>
            <person name="Overmann J."/>
        </authorList>
    </citation>
    <scope>NUCLEOTIDE SEQUENCE [LARGE SCALE GENOMIC DNA]</scope>
    <source>
        <strain evidence="1 2">Psal-009</strain>
    </source>
</reference>
<dbReference type="PANTHER" id="PTHR33988">
    <property type="entry name" value="ENDORIBONUCLEASE MAZF-RELATED"/>
    <property type="match status" value="1"/>
</dbReference>
<proteinExistence type="predicted"/>
<dbReference type="GO" id="GO:0003677">
    <property type="term" value="F:DNA binding"/>
    <property type="evidence" value="ECO:0007669"/>
    <property type="project" value="InterPro"/>
</dbReference>
<keyword evidence="2" id="KW-1185">Reference proteome</keyword>
<dbReference type="EC" id="3.1.-.-" evidence="1"/>
<dbReference type="AlphaFoldDB" id="A0A9Q6LJR2"/>
<evidence type="ECO:0000313" key="1">
    <source>
        <dbReference type="EMBL" id="QGO04493.1"/>
    </source>
</evidence>
<dbReference type="InterPro" id="IPR003477">
    <property type="entry name" value="PemK-like"/>
</dbReference>
<dbReference type="PANTHER" id="PTHR33988:SF3">
    <property type="entry name" value="ENDORIBONUCLEASE TOXIN CHPB-RELATED"/>
    <property type="match status" value="1"/>
</dbReference>
<dbReference type="SUPFAM" id="SSF50118">
    <property type="entry name" value="Cell growth inhibitor/plasmid maintenance toxic component"/>
    <property type="match status" value="1"/>
</dbReference>
<dbReference type="GO" id="GO:0016787">
    <property type="term" value="F:hydrolase activity"/>
    <property type="evidence" value="ECO:0007669"/>
    <property type="project" value="UniProtKB-KW"/>
</dbReference>
<dbReference type="GO" id="GO:0004521">
    <property type="term" value="F:RNA endonuclease activity"/>
    <property type="evidence" value="ECO:0007669"/>
    <property type="project" value="TreeGrafter"/>
</dbReference>
<evidence type="ECO:0000313" key="2">
    <source>
        <dbReference type="Proteomes" id="UP000422232"/>
    </source>
</evidence>
<dbReference type="Proteomes" id="UP000422232">
    <property type="component" value="Chromosome"/>
</dbReference>
<dbReference type="GO" id="GO:0006402">
    <property type="term" value="P:mRNA catabolic process"/>
    <property type="evidence" value="ECO:0007669"/>
    <property type="project" value="TreeGrafter"/>
</dbReference>
<dbReference type="EMBL" id="CP038908">
    <property type="protein sequence ID" value="QGO04493.1"/>
    <property type="molecule type" value="Genomic_DNA"/>
</dbReference>
<dbReference type="Pfam" id="PF02452">
    <property type="entry name" value="PemK_toxin"/>
    <property type="match status" value="1"/>
</dbReference>
<dbReference type="Gene3D" id="2.30.30.110">
    <property type="match status" value="1"/>
</dbReference>
<keyword evidence="1" id="KW-0378">Hydrolase</keyword>
<gene>
    <name evidence="1" type="primary">mazF</name>
    <name evidence="1" type="ORF">Psal009_00361</name>
</gene>
<dbReference type="GO" id="GO:0016075">
    <property type="term" value="P:rRNA catabolic process"/>
    <property type="evidence" value="ECO:0007669"/>
    <property type="project" value="TreeGrafter"/>
</dbReference>
<dbReference type="InterPro" id="IPR011067">
    <property type="entry name" value="Plasmid_toxin/cell-grow_inhib"/>
</dbReference>
<sequence>MNKVPERGDIIFLSLDPTLGSEQRGNRPFLVLTSKPYNLKVGLVTGCPVTSKIKGYPFEVELPKNNSVHGAVLVNQLTTKDFRARGWNHADKLDKKSLERVQGLIDVMLKG</sequence>
<name>A0A9Q6LJR2_PISSA</name>
<organism evidence="1 2">
    <name type="scientific">Piscirickettsia salmonis</name>
    <dbReference type="NCBI Taxonomy" id="1238"/>
    <lineage>
        <taxon>Bacteria</taxon>
        <taxon>Pseudomonadati</taxon>
        <taxon>Pseudomonadota</taxon>
        <taxon>Gammaproteobacteria</taxon>
        <taxon>Thiotrichales</taxon>
        <taxon>Piscirickettsiaceae</taxon>
        <taxon>Piscirickettsia</taxon>
    </lineage>
</organism>